<dbReference type="AlphaFoldDB" id="A0A7C4XV97"/>
<name>A0A7C4XV97_UNCKA</name>
<proteinExistence type="predicted"/>
<evidence type="ECO:0000259" key="1">
    <source>
        <dbReference type="Pfam" id="PF06983"/>
    </source>
</evidence>
<reference evidence="2" key="1">
    <citation type="journal article" date="2020" name="mSystems">
        <title>Genome- and Community-Level Interaction Insights into Carbon Utilization and Element Cycling Functions of Hydrothermarchaeota in Hydrothermal Sediment.</title>
        <authorList>
            <person name="Zhou Z."/>
            <person name="Liu Y."/>
            <person name="Xu W."/>
            <person name="Pan J."/>
            <person name="Luo Z.H."/>
            <person name="Li M."/>
        </authorList>
    </citation>
    <scope>NUCLEOTIDE SEQUENCE [LARGE SCALE GENOMIC DNA]</scope>
    <source>
        <strain evidence="2">SpSt-417</strain>
    </source>
</reference>
<dbReference type="Pfam" id="PF06983">
    <property type="entry name" value="3-dmu-9_3-mt"/>
    <property type="match status" value="1"/>
</dbReference>
<gene>
    <name evidence="2" type="ORF">ENR63_02255</name>
</gene>
<feature type="domain" description="PhnB-like" evidence="1">
    <location>
        <begin position="2"/>
        <end position="23"/>
    </location>
</feature>
<accession>A0A7C4XV97</accession>
<dbReference type="SUPFAM" id="SSF54593">
    <property type="entry name" value="Glyoxalase/Bleomycin resistance protein/Dihydroxybiphenyl dioxygenase"/>
    <property type="match status" value="1"/>
</dbReference>
<dbReference type="InterPro" id="IPR029068">
    <property type="entry name" value="Glyas_Bleomycin-R_OHBP_Dase"/>
</dbReference>
<evidence type="ECO:0000313" key="2">
    <source>
        <dbReference type="EMBL" id="HGW29722.1"/>
    </source>
</evidence>
<dbReference type="Gene3D" id="3.30.720.100">
    <property type="match status" value="1"/>
</dbReference>
<organism evidence="2">
    <name type="scientific">candidate division WWE3 bacterium</name>
    <dbReference type="NCBI Taxonomy" id="2053526"/>
    <lineage>
        <taxon>Bacteria</taxon>
        <taxon>Katanobacteria</taxon>
    </lineage>
</organism>
<protein>
    <recommendedName>
        <fullName evidence="1">PhnB-like domain-containing protein</fullName>
    </recommendedName>
</protein>
<dbReference type="InterPro" id="IPR028973">
    <property type="entry name" value="PhnB-like"/>
</dbReference>
<sequence>MKKISPFLWFDHNAEEAVKFYTSDPTRQPMSIGSSSVWKMLQVHGRQLGEQIRCTCMKILPMASW</sequence>
<comment type="caution">
    <text evidence="2">The sequence shown here is derived from an EMBL/GenBank/DDBJ whole genome shotgun (WGS) entry which is preliminary data.</text>
</comment>
<dbReference type="EMBL" id="DSRT01000119">
    <property type="protein sequence ID" value="HGW29722.1"/>
    <property type="molecule type" value="Genomic_DNA"/>
</dbReference>